<proteinExistence type="predicted"/>
<dbReference type="PATRIC" id="fig|1434111.4.peg.1515"/>
<dbReference type="KEGG" id="mls:MSLAZ_1175"/>
<evidence type="ECO:0000313" key="1">
    <source>
        <dbReference type="EMBL" id="AKB74436.1"/>
    </source>
</evidence>
<sequence>MKEVNAGALQQASRNLNKAFTNFFNFGFGYPQNKKKKDHHFSFQIPQHCRTL</sequence>
<organism evidence="1 2">
    <name type="scientific">Methanosarcina lacustris Z-7289</name>
    <dbReference type="NCBI Taxonomy" id="1434111"/>
    <lineage>
        <taxon>Archaea</taxon>
        <taxon>Methanobacteriati</taxon>
        <taxon>Methanobacteriota</taxon>
        <taxon>Stenosarchaea group</taxon>
        <taxon>Methanomicrobia</taxon>
        <taxon>Methanosarcinales</taxon>
        <taxon>Methanosarcinaceae</taxon>
        <taxon>Methanosarcina</taxon>
    </lineage>
</organism>
<dbReference type="Proteomes" id="UP000033072">
    <property type="component" value="Chromosome"/>
</dbReference>
<dbReference type="AlphaFoldDB" id="A0A0E3S2R8"/>
<gene>
    <name evidence="1" type="ORF">MSLAZ_1175</name>
</gene>
<dbReference type="STRING" id="1434111.MSLAZ_1175"/>
<accession>A0A0E3S2R8</accession>
<protein>
    <submittedName>
        <fullName evidence="1">Mobile element protein</fullName>
    </submittedName>
</protein>
<keyword evidence="2" id="KW-1185">Reference proteome</keyword>
<evidence type="ECO:0000313" key="2">
    <source>
        <dbReference type="Proteomes" id="UP000033072"/>
    </source>
</evidence>
<name>A0A0E3S2R8_9EURY</name>
<reference evidence="1 2" key="1">
    <citation type="submission" date="2014-07" db="EMBL/GenBank/DDBJ databases">
        <title>Methanogenic archaea and the global carbon cycle.</title>
        <authorList>
            <person name="Henriksen J.R."/>
            <person name="Luke J."/>
            <person name="Reinhart S."/>
            <person name="Benedict M.N."/>
            <person name="Youngblut N.D."/>
            <person name="Metcalf M.E."/>
            <person name="Whitaker R.J."/>
            <person name="Metcalf W.W."/>
        </authorList>
    </citation>
    <scope>NUCLEOTIDE SEQUENCE [LARGE SCALE GENOMIC DNA]</scope>
    <source>
        <strain evidence="1 2">Z-7289</strain>
    </source>
</reference>
<dbReference type="HOGENOM" id="CLU_3227809_0_0_2"/>
<dbReference type="EMBL" id="CP009515">
    <property type="protein sequence ID" value="AKB74436.1"/>
    <property type="molecule type" value="Genomic_DNA"/>
</dbReference>